<organism evidence="1 2">
    <name type="scientific">Xylanibacter ruminicola</name>
    <name type="common">Prevotella ruminicola</name>
    <dbReference type="NCBI Taxonomy" id="839"/>
    <lineage>
        <taxon>Bacteria</taxon>
        <taxon>Pseudomonadati</taxon>
        <taxon>Bacteroidota</taxon>
        <taxon>Bacteroidia</taxon>
        <taxon>Bacteroidales</taxon>
        <taxon>Prevotellaceae</taxon>
        <taxon>Xylanibacter</taxon>
    </lineage>
</organism>
<evidence type="ECO:0000313" key="1">
    <source>
        <dbReference type="EMBL" id="SHN11154.1"/>
    </source>
</evidence>
<sequence length="160" mass="18366">MGRKFDKLMIGGKNGKHMVNKRKKDNNRTILIFVLIAVFFLCACHSNQIWFDCQTNTVYSVEDYPIRELNVTMVNAKKSFWISKIDTLKGESCIKLDSLGKSYKIVEDSVRLLPLKKYDNIPFVPFETYEIYHASIGDASACIIYVQTDENGKANKVLKQ</sequence>
<dbReference type="AlphaFoldDB" id="A0A1M7P3T8"/>
<evidence type="ECO:0008006" key="3">
    <source>
        <dbReference type="Google" id="ProtNLM"/>
    </source>
</evidence>
<reference evidence="1 2" key="1">
    <citation type="submission" date="2016-11" db="EMBL/GenBank/DDBJ databases">
        <authorList>
            <person name="Jaros S."/>
            <person name="Januszkiewicz K."/>
            <person name="Wedrychowicz H."/>
        </authorList>
    </citation>
    <scope>NUCLEOTIDE SEQUENCE [LARGE SCALE GENOMIC DNA]</scope>
    <source>
        <strain evidence="1 2">BPI-34</strain>
    </source>
</reference>
<dbReference type="Proteomes" id="UP000184280">
    <property type="component" value="Unassembled WGS sequence"/>
</dbReference>
<proteinExistence type="predicted"/>
<evidence type="ECO:0000313" key="2">
    <source>
        <dbReference type="Proteomes" id="UP000184280"/>
    </source>
</evidence>
<name>A0A1M7P3T8_XYLRU</name>
<gene>
    <name evidence="1" type="ORF">SAMN04488494_0327</name>
</gene>
<protein>
    <recommendedName>
        <fullName evidence="3">Lipoprotein</fullName>
    </recommendedName>
</protein>
<dbReference type="EMBL" id="FRCJ01000016">
    <property type="protein sequence ID" value="SHN11154.1"/>
    <property type="molecule type" value="Genomic_DNA"/>
</dbReference>
<accession>A0A1M7P3T8</accession>